<feature type="domain" description="DUF883" evidence="9">
    <location>
        <begin position="73"/>
        <end position="102"/>
    </location>
</feature>
<evidence type="ECO:0000259" key="9">
    <source>
        <dbReference type="Pfam" id="PF19029"/>
    </source>
</evidence>
<dbReference type="EMBL" id="SDKK01000009">
    <property type="protein sequence ID" value="TYC58500.1"/>
    <property type="molecule type" value="Genomic_DNA"/>
</dbReference>
<evidence type="ECO:0000256" key="3">
    <source>
        <dbReference type="ARBA" id="ARBA00022475"/>
    </source>
</evidence>
<protein>
    <submittedName>
        <fullName evidence="10">DUF883 domain-containing protein</fullName>
    </submittedName>
</protein>
<keyword evidence="4" id="KW-0997">Cell inner membrane</keyword>
<proteinExistence type="inferred from homology"/>
<evidence type="ECO:0000256" key="7">
    <source>
        <dbReference type="ARBA" id="ARBA00023136"/>
    </source>
</evidence>
<keyword evidence="7" id="KW-0472">Membrane</keyword>
<dbReference type="PANTHER" id="PTHR35893">
    <property type="entry name" value="INNER MEMBRANE PROTEIN-RELATED"/>
    <property type="match status" value="1"/>
</dbReference>
<keyword evidence="5" id="KW-0812">Transmembrane</keyword>
<dbReference type="Pfam" id="PF19029">
    <property type="entry name" value="DUF883_C"/>
    <property type="match status" value="1"/>
</dbReference>
<keyword evidence="3" id="KW-1003">Cell membrane</keyword>
<evidence type="ECO:0000256" key="4">
    <source>
        <dbReference type="ARBA" id="ARBA00022519"/>
    </source>
</evidence>
<keyword evidence="6" id="KW-1133">Transmembrane helix</keyword>
<dbReference type="GO" id="GO:0043022">
    <property type="term" value="F:ribosome binding"/>
    <property type="evidence" value="ECO:0007669"/>
    <property type="project" value="InterPro"/>
</dbReference>
<evidence type="ECO:0000256" key="2">
    <source>
        <dbReference type="ARBA" id="ARBA00010423"/>
    </source>
</evidence>
<evidence type="ECO:0000256" key="6">
    <source>
        <dbReference type="ARBA" id="ARBA00022989"/>
    </source>
</evidence>
<dbReference type="OrthoDB" id="9181874at2"/>
<comment type="subcellular location">
    <subcellularLocation>
        <location evidence="1">Cell inner membrane</location>
        <topology evidence="1">Single-pass membrane protein</topology>
    </subcellularLocation>
</comment>
<comment type="caution">
    <text evidence="10">The sequence shown here is derived from an EMBL/GenBank/DDBJ whole genome shotgun (WGS) entry which is preliminary data.</text>
</comment>
<dbReference type="InterPro" id="IPR043604">
    <property type="entry name" value="DUF883_N"/>
</dbReference>
<name>A0A6C2CWJ5_9RHOO</name>
<dbReference type="AlphaFoldDB" id="A0A6C2CWJ5"/>
<evidence type="ECO:0000256" key="1">
    <source>
        <dbReference type="ARBA" id="ARBA00004377"/>
    </source>
</evidence>
<dbReference type="GO" id="GO:0005886">
    <property type="term" value="C:plasma membrane"/>
    <property type="evidence" value="ECO:0007669"/>
    <property type="project" value="UniProtKB-SubCell"/>
</dbReference>
<feature type="domain" description="DUF883" evidence="8">
    <location>
        <begin position="9"/>
        <end position="59"/>
    </location>
</feature>
<accession>A0A6C2CWJ5</accession>
<keyword evidence="11" id="KW-1185">Reference proteome</keyword>
<dbReference type="InterPro" id="IPR043605">
    <property type="entry name" value="DUF883_C"/>
</dbReference>
<evidence type="ECO:0000313" key="10">
    <source>
        <dbReference type="EMBL" id="TYC58500.1"/>
    </source>
</evidence>
<organism evidence="10 11">
    <name type="scientific">Zoogloea oleivorans</name>
    <dbReference type="NCBI Taxonomy" id="1552750"/>
    <lineage>
        <taxon>Bacteria</taxon>
        <taxon>Pseudomonadati</taxon>
        <taxon>Pseudomonadota</taxon>
        <taxon>Betaproteobacteria</taxon>
        <taxon>Rhodocyclales</taxon>
        <taxon>Zoogloeaceae</taxon>
        <taxon>Zoogloea</taxon>
    </lineage>
</organism>
<dbReference type="RefSeq" id="WP_148579200.1">
    <property type="nucleotide sequence ID" value="NZ_JAVEUW010000021.1"/>
</dbReference>
<sequence>MSDAQVTKDKLVSDFKAVVADTEELLKLTAGQAGDKVADVRSRLSDRLVNAKYKLQDLEAAVVEKTKAAARVTDDYVHENPWKAVGVAAGVGFLLGLLVNRR</sequence>
<reference evidence="10 11" key="1">
    <citation type="submission" date="2019-01" db="EMBL/GenBank/DDBJ databases">
        <title>Zoogloea oleivorans genome sequencing and assembly.</title>
        <authorList>
            <person name="Tancsics A."/>
            <person name="Farkas M."/>
            <person name="Kriszt B."/>
            <person name="Maroti G."/>
            <person name="Horvath B."/>
        </authorList>
    </citation>
    <scope>NUCLEOTIDE SEQUENCE [LARGE SCALE GENOMIC DNA]</scope>
    <source>
        <strain evidence="10 11">Buc</strain>
    </source>
</reference>
<dbReference type="Proteomes" id="UP000389128">
    <property type="component" value="Unassembled WGS sequence"/>
</dbReference>
<evidence type="ECO:0000313" key="11">
    <source>
        <dbReference type="Proteomes" id="UP000389128"/>
    </source>
</evidence>
<evidence type="ECO:0000256" key="5">
    <source>
        <dbReference type="ARBA" id="ARBA00022692"/>
    </source>
</evidence>
<dbReference type="Pfam" id="PF05957">
    <property type="entry name" value="DUF883"/>
    <property type="match status" value="1"/>
</dbReference>
<evidence type="ECO:0000259" key="8">
    <source>
        <dbReference type="Pfam" id="PF05957"/>
    </source>
</evidence>
<dbReference type="PANTHER" id="PTHR35893:SF3">
    <property type="entry name" value="INNER MEMBRANE PROTEIN"/>
    <property type="match status" value="1"/>
</dbReference>
<dbReference type="InterPro" id="IPR010279">
    <property type="entry name" value="YqjD/ElaB"/>
</dbReference>
<gene>
    <name evidence="10" type="ORF">ETQ85_11520</name>
</gene>
<comment type="similarity">
    <text evidence="2">Belongs to the ElaB/YgaM/YqjD family.</text>
</comment>